<evidence type="ECO:0000313" key="3">
    <source>
        <dbReference type="Proteomes" id="UP000640583"/>
    </source>
</evidence>
<reference evidence="2" key="1">
    <citation type="submission" date="2020-10" db="EMBL/GenBank/DDBJ databases">
        <title>Paenihalocynthiibacter styelae gen. nov., sp. nov., isolated from stalked sea squirt Styela clava.</title>
        <authorList>
            <person name="Kim Y.-O."/>
            <person name="Yoon J.-H."/>
        </authorList>
    </citation>
    <scope>NUCLEOTIDE SEQUENCE</scope>
    <source>
        <strain evidence="2">MYP1-1</strain>
    </source>
</reference>
<protein>
    <submittedName>
        <fullName evidence="2">Gamma-glutamylcyclotransferase</fullName>
    </submittedName>
</protein>
<dbReference type="Pfam" id="PF06094">
    <property type="entry name" value="GGACT"/>
    <property type="match status" value="1"/>
</dbReference>
<comment type="caution">
    <text evidence="2">The sequence shown here is derived from an EMBL/GenBank/DDBJ whole genome shotgun (WGS) entry which is preliminary data.</text>
</comment>
<gene>
    <name evidence="2" type="ORF">H1D41_17730</name>
</gene>
<dbReference type="InterPro" id="IPR036568">
    <property type="entry name" value="GGCT-like_sf"/>
</dbReference>
<sequence>MKRFFFGYGSLVHKGTHDHANHAPARLQGWKRVWVATPARALPYLSVIRDANSAIDGLIAEVPDQGWEALDQREAAYQRVPLEPELTHQMTDMPADSLTVVYSVSPDDQQPVSDKNPILLSYLDVVVQGYFDVFGGDGVDHFFDTTFNWTGSYLDDRVAPIYPRAQLCDPGLQAETDTRLAAMGQTRVMQADFPLW</sequence>
<accession>A0A8J7J8Q4</accession>
<evidence type="ECO:0000259" key="1">
    <source>
        <dbReference type="Pfam" id="PF06094"/>
    </source>
</evidence>
<keyword evidence="3" id="KW-1185">Reference proteome</keyword>
<dbReference type="InterPro" id="IPR009288">
    <property type="entry name" value="AIG2-like_dom"/>
</dbReference>
<dbReference type="SUPFAM" id="SSF110857">
    <property type="entry name" value="Gamma-glutamyl cyclotransferase-like"/>
    <property type="match status" value="1"/>
</dbReference>
<dbReference type="Gene3D" id="3.10.490.10">
    <property type="entry name" value="Gamma-glutamyl cyclotransferase-like"/>
    <property type="match status" value="1"/>
</dbReference>
<dbReference type="EMBL" id="JADCKQ010000021">
    <property type="protein sequence ID" value="MBI1495480.1"/>
    <property type="molecule type" value="Genomic_DNA"/>
</dbReference>
<dbReference type="InterPro" id="IPR013024">
    <property type="entry name" value="GGCT-like"/>
</dbReference>
<name>A0A8J7J8Q4_9RHOB</name>
<evidence type="ECO:0000313" key="2">
    <source>
        <dbReference type="EMBL" id="MBI1495480.1"/>
    </source>
</evidence>
<organism evidence="2 3">
    <name type="scientific">Halocynthiibacter styelae</name>
    <dbReference type="NCBI Taxonomy" id="2761955"/>
    <lineage>
        <taxon>Bacteria</taxon>
        <taxon>Pseudomonadati</taxon>
        <taxon>Pseudomonadota</taxon>
        <taxon>Alphaproteobacteria</taxon>
        <taxon>Rhodobacterales</taxon>
        <taxon>Paracoccaceae</taxon>
        <taxon>Halocynthiibacter</taxon>
    </lineage>
</organism>
<dbReference type="Proteomes" id="UP000640583">
    <property type="component" value="Unassembled WGS sequence"/>
</dbReference>
<dbReference type="CDD" id="cd06661">
    <property type="entry name" value="GGCT_like"/>
    <property type="match status" value="1"/>
</dbReference>
<feature type="domain" description="Gamma-glutamylcyclotransferase AIG2-like" evidence="1">
    <location>
        <begin position="6"/>
        <end position="90"/>
    </location>
</feature>
<proteinExistence type="predicted"/>
<dbReference type="RefSeq" id="WP_228850179.1">
    <property type="nucleotide sequence ID" value="NZ_JADCKQ010000021.1"/>
</dbReference>
<dbReference type="AlphaFoldDB" id="A0A8J7J8Q4"/>